<dbReference type="Proteomes" id="UP000027337">
    <property type="component" value="Unassembled WGS sequence"/>
</dbReference>
<dbReference type="Gene3D" id="2.60.40.1180">
    <property type="entry name" value="Golgi alpha-mannosidase II"/>
    <property type="match status" value="1"/>
</dbReference>
<dbReference type="InterPro" id="IPR010720">
    <property type="entry name" value="Alpha-L-AF_C"/>
</dbReference>
<sequence>MSHSRYHLHSSFVIGEIDPRIYGSFVEHMGRCVYTGIYEPGHPQADEKGFRQDVAELVKELGVTTVRYPGGNFVSGYNWEDGVGPVEDRPVRLDLAWGTREPNTFGTNEFMDWCGQTGIEPMFAVNLGTRGIDAAREFVEYCNHPGGTKFSNLRHAHGYPEPHNIKFWCLGNEMDGPWQIGGKTAREYGRLALQAAKVMRWANDELSITRDYLANMGQGEGLRDGGPFKDKFLTLAACGSSNREMDTYARWEYQVLDECFEAVDIISLHTYFRNPEDSYDGFLKNIDNLDAYISEVIAIADAVAATRRSDKRIMLSLDEWNVWYKSGHPVDTLDPGFPEHPPLIEEVFDAKDALVVGGALIVLLNHADRVKAACTAQLVNVIAPIMTKQGGAAWKQTIFHPFALASKYGRGQALRLAHAGGDDIDIAGTRDGNRITIFALNRSLDNSRDLTVDLSGFGKMVLDVAQGVGNTDPDAVNTETDDNLAPFEIDKAAVADGQLHATIPPATWCVLSCLEA</sequence>
<proteinExistence type="inferred from homology"/>
<accession>A0A061SSI7</accession>
<evidence type="ECO:0000256" key="4">
    <source>
        <dbReference type="ARBA" id="ARBA00012670"/>
    </source>
</evidence>
<dbReference type="RefSeq" id="WP_037908956.1">
    <property type="nucleotide sequence ID" value="NZ_JEMU01000010.1"/>
</dbReference>
<evidence type="ECO:0000256" key="3">
    <source>
        <dbReference type="ARBA" id="ARBA00011165"/>
    </source>
</evidence>
<dbReference type="eggNOG" id="COG3534">
    <property type="taxonomic scope" value="Bacteria"/>
</dbReference>
<dbReference type="InterPro" id="IPR017853">
    <property type="entry name" value="GH"/>
</dbReference>
<dbReference type="SUPFAM" id="SSF51011">
    <property type="entry name" value="Glycosyl hydrolase domain"/>
    <property type="match status" value="1"/>
</dbReference>
<dbReference type="GO" id="GO:0000272">
    <property type="term" value="P:polysaccharide catabolic process"/>
    <property type="evidence" value="ECO:0007669"/>
    <property type="project" value="TreeGrafter"/>
</dbReference>
<evidence type="ECO:0000313" key="10">
    <source>
        <dbReference type="Proteomes" id="UP000027337"/>
    </source>
</evidence>
<comment type="caution">
    <text evidence="9">The sequence shown here is derived from an EMBL/GenBank/DDBJ whole genome shotgun (WGS) entry which is preliminary data.</text>
</comment>
<dbReference type="GO" id="GO:0046556">
    <property type="term" value="F:alpha-L-arabinofuranosidase activity"/>
    <property type="evidence" value="ECO:0007669"/>
    <property type="project" value="UniProtKB-EC"/>
</dbReference>
<comment type="subunit">
    <text evidence="3">Homohexamer; trimer of dimers.</text>
</comment>
<keyword evidence="6" id="KW-0119">Carbohydrate metabolism</keyword>
<keyword evidence="7" id="KW-0326">Glycosidase</keyword>
<dbReference type="PANTHER" id="PTHR43576">
    <property type="entry name" value="ALPHA-L-ARABINOFURANOSIDASE C-RELATED"/>
    <property type="match status" value="1"/>
</dbReference>
<organism evidence="9 10">
    <name type="scientific">Sulfitobacter mediterraneus</name>
    <dbReference type="NCBI Taxonomy" id="83219"/>
    <lineage>
        <taxon>Bacteria</taxon>
        <taxon>Pseudomonadati</taxon>
        <taxon>Pseudomonadota</taxon>
        <taxon>Alphaproteobacteria</taxon>
        <taxon>Rhodobacterales</taxon>
        <taxon>Roseobacteraceae</taxon>
        <taxon>Sulfitobacter</taxon>
    </lineage>
</organism>
<evidence type="ECO:0000259" key="8">
    <source>
        <dbReference type="SMART" id="SM00813"/>
    </source>
</evidence>
<feature type="domain" description="Alpha-L-arabinofuranosidase C-terminal" evidence="8">
    <location>
        <begin position="318"/>
        <end position="507"/>
    </location>
</feature>
<dbReference type="EMBL" id="JEMU01000010">
    <property type="protein sequence ID" value="KAJ02628.1"/>
    <property type="molecule type" value="Genomic_DNA"/>
</dbReference>
<name>A0A061SSI7_9RHOB</name>
<dbReference type="EC" id="3.2.1.55" evidence="4"/>
<evidence type="ECO:0000256" key="6">
    <source>
        <dbReference type="ARBA" id="ARBA00023277"/>
    </source>
</evidence>
<comment type="similarity">
    <text evidence="2">Belongs to the glycosyl hydrolase 51 family.</text>
</comment>
<dbReference type="SMART" id="SM00813">
    <property type="entry name" value="Alpha-L-AF_C"/>
    <property type="match status" value="1"/>
</dbReference>
<dbReference type="InterPro" id="IPR055235">
    <property type="entry name" value="ASD1_cat"/>
</dbReference>
<evidence type="ECO:0000256" key="1">
    <source>
        <dbReference type="ARBA" id="ARBA00001462"/>
    </source>
</evidence>
<protein>
    <recommendedName>
        <fullName evidence="4">non-reducing end alpha-L-arabinofuranosidase</fullName>
        <ecNumber evidence="4">3.2.1.55</ecNumber>
    </recommendedName>
</protein>
<dbReference type="PANTHER" id="PTHR43576:SF3">
    <property type="entry name" value="ALPHA-L-ARABINOFURANOSIDASE C"/>
    <property type="match status" value="1"/>
</dbReference>
<keyword evidence="5" id="KW-0378">Hydrolase</keyword>
<evidence type="ECO:0000256" key="5">
    <source>
        <dbReference type="ARBA" id="ARBA00022801"/>
    </source>
</evidence>
<gene>
    <name evidence="9" type="ORF">PM02_12665</name>
</gene>
<dbReference type="AlphaFoldDB" id="A0A061SSI7"/>
<dbReference type="GO" id="GO:0046373">
    <property type="term" value="P:L-arabinose metabolic process"/>
    <property type="evidence" value="ECO:0007669"/>
    <property type="project" value="InterPro"/>
</dbReference>
<dbReference type="Pfam" id="PF22848">
    <property type="entry name" value="ASD1_dom"/>
    <property type="match status" value="1"/>
</dbReference>
<comment type="catalytic activity">
    <reaction evidence="1">
        <text>Hydrolysis of terminal non-reducing alpha-L-arabinofuranoside residues in alpha-L-arabinosides.</text>
        <dbReference type="EC" id="3.2.1.55"/>
    </reaction>
</comment>
<dbReference type="STRING" id="83219.PM02_12665"/>
<evidence type="ECO:0000256" key="7">
    <source>
        <dbReference type="ARBA" id="ARBA00023295"/>
    </source>
</evidence>
<dbReference type="Gene3D" id="3.20.20.80">
    <property type="entry name" value="Glycosidases"/>
    <property type="match status" value="1"/>
</dbReference>
<dbReference type="Pfam" id="PF06964">
    <property type="entry name" value="Alpha-L-AF_C"/>
    <property type="match status" value="1"/>
</dbReference>
<reference evidence="9 10" key="1">
    <citation type="journal article" date="2014" name="Genome Announc.">
        <title>Draft Genome Sequences of Two Isolates of the Roseobacter Group, Sulfitobacter sp. Strains 3SOLIMAR09 and 1FIGIMAR09, from Harbors of Mallorca Island (Mediterranean Sea).</title>
        <authorList>
            <person name="Mas-Llado M."/>
            <person name="Pina-Villalonga J.M."/>
            <person name="Brunet-Galmes I."/>
            <person name="Nogales B."/>
            <person name="Bosch R."/>
        </authorList>
    </citation>
    <scope>NUCLEOTIDE SEQUENCE [LARGE SCALE GENOMIC DNA]</scope>
    <source>
        <strain evidence="9 10">1FIGIMAR09</strain>
    </source>
</reference>
<dbReference type="InterPro" id="IPR013780">
    <property type="entry name" value="Glyco_hydro_b"/>
</dbReference>
<evidence type="ECO:0000256" key="2">
    <source>
        <dbReference type="ARBA" id="ARBA00007186"/>
    </source>
</evidence>
<keyword evidence="10" id="KW-1185">Reference proteome</keyword>
<evidence type="ECO:0000313" key="9">
    <source>
        <dbReference type="EMBL" id="KAJ02628.1"/>
    </source>
</evidence>
<dbReference type="SUPFAM" id="SSF51445">
    <property type="entry name" value="(Trans)glycosidases"/>
    <property type="match status" value="1"/>
</dbReference>